<dbReference type="Proteomes" id="UP000298860">
    <property type="component" value="Unassembled WGS sequence"/>
</dbReference>
<gene>
    <name evidence="4" type="ORF">GTS_36340</name>
</gene>
<evidence type="ECO:0000259" key="3">
    <source>
        <dbReference type="Pfam" id="PF19305"/>
    </source>
</evidence>
<dbReference type="PANTHER" id="PTHR16943:SF8">
    <property type="entry name" value="2-METHYLCITRATE DEHYDRATASE"/>
    <property type="match status" value="1"/>
</dbReference>
<dbReference type="InterPro" id="IPR005656">
    <property type="entry name" value="MmgE_PrpD"/>
</dbReference>
<dbReference type="PANTHER" id="PTHR16943">
    <property type="entry name" value="2-METHYLCITRATE DEHYDRATASE-RELATED"/>
    <property type="match status" value="1"/>
</dbReference>
<comment type="similarity">
    <text evidence="1">Belongs to the PrpD family.</text>
</comment>
<dbReference type="InterPro" id="IPR042183">
    <property type="entry name" value="MmgE/PrpD_sf_1"/>
</dbReference>
<accession>A0A4D4J614</accession>
<keyword evidence="5" id="KW-1185">Reference proteome</keyword>
<reference evidence="5" key="1">
    <citation type="submission" date="2019-04" db="EMBL/GenBank/DDBJ databases">
        <title>Draft genome sequence of Pseudonocardiaceae bacterium SL3-2-4.</title>
        <authorList>
            <person name="Ningsih F."/>
            <person name="Yokota A."/>
            <person name="Sakai Y."/>
            <person name="Nanatani K."/>
            <person name="Yabe S."/>
            <person name="Oetari A."/>
            <person name="Sjamsuridzal W."/>
        </authorList>
    </citation>
    <scope>NUCLEOTIDE SEQUENCE [LARGE SCALE GENOMIC DNA]</scope>
    <source>
        <strain evidence="5">SL3-2-4</strain>
    </source>
</reference>
<dbReference type="EMBL" id="BJFL01000020">
    <property type="protein sequence ID" value="GDY32001.1"/>
    <property type="molecule type" value="Genomic_DNA"/>
</dbReference>
<dbReference type="SUPFAM" id="SSF103378">
    <property type="entry name" value="2-methylcitrate dehydratase PrpD"/>
    <property type="match status" value="1"/>
</dbReference>
<dbReference type="Pfam" id="PF03972">
    <property type="entry name" value="MmgE_PrpD_N"/>
    <property type="match status" value="1"/>
</dbReference>
<organism evidence="4 5">
    <name type="scientific">Gandjariella thermophila</name>
    <dbReference type="NCBI Taxonomy" id="1931992"/>
    <lineage>
        <taxon>Bacteria</taxon>
        <taxon>Bacillati</taxon>
        <taxon>Actinomycetota</taxon>
        <taxon>Actinomycetes</taxon>
        <taxon>Pseudonocardiales</taxon>
        <taxon>Pseudonocardiaceae</taxon>
        <taxon>Gandjariella</taxon>
    </lineage>
</organism>
<dbReference type="OrthoDB" id="9797528at2"/>
<dbReference type="RefSeq" id="WP_137815049.1">
    <property type="nucleotide sequence ID" value="NZ_BJFL01000020.1"/>
</dbReference>
<dbReference type="AlphaFoldDB" id="A0A4D4J614"/>
<dbReference type="InterPro" id="IPR036148">
    <property type="entry name" value="MmgE/PrpD_sf"/>
</dbReference>
<comment type="caution">
    <text evidence="4">The sequence shown here is derived from an EMBL/GenBank/DDBJ whole genome shotgun (WGS) entry which is preliminary data.</text>
</comment>
<evidence type="ECO:0000259" key="2">
    <source>
        <dbReference type="Pfam" id="PF03972"/>
    </source>
</evidence>
<dbReference type="Gene3D" id="3.30.1330.120">
    <property type="entry name" value="2-methylcitrate dehydratase PrpD"/>
    <property type="match status" value="1"/>
</dbReference>
<feature type="domain" description="MmgE/PrpD C-terminal" evidence="3">
    <location>
        <begin position="278"/>
        <end position="443"/>
    </location>
</feature>
<proteinExistence type="inferred from homology"/>
<dbReference type="GO" id="GO:0016829">
    <property type="term" value="F:lyase activity"/>
    <property type="evidence" value="ECO:0007669"/>
    <property type="project" value="InterPro"/>
</dbReference>
<evidence type="ECO:0000256" key="1">
    <source>
        <dbReference type="ARBA" id="ARBA00006174"/>
    </source>
</evidence>
<dbReference type="Pfam" id="PF19305">
    <property type="entry name" value="MmgE_PrpD_C"/>
    <property type="match status" value="1"/>
</dbReference>
<dbReference type="Gene3D" id="1.10.4100.10">
    <property type="entry name" value="2-methylcitrate dehydratase PrpD"/>
    <property type="match status" value="1"/>
</dbReference>
<evidence type="ECO:0000313" key="4">
    <source>
        <dbReference type="EMBL" id="GDY32001.1"/>
    </source>
</evidence>
<name>A0A4D4J614_9PSEU</name>
<sequence>MSGIRGLIDDVADFSEHAARQGLPAARRDVATRAVLDTVGVMVLGSAQPILHTVLAVTGQWGARPESTAIGHHERMPSASAAFVNGTLAHCMDYDDTHLPSVLHPSASVVPAVLAVAEAAGLDGPRLLDATAVGTEVCIRLGMAGYDEEQRNSIFFDRGQHATSICGAVGSAVAAAMVLAGDAATIAAAGSIAASMSSGLIEANRTGGTVKRIQTGWAAHCGVTAAQLAVAGLTGPPTALEGRFGFFRAFCGERARPDRVTAALGDRWHADQVHVKPYPCNHFCHAGIDAAIELRRRGVRPDDVLAIELGVAEPVLRTIAEPAADKAAPATGYAAAFSGPYTVAAALTGGGGLGVYVDDFTDAAVRRADVLDLAGKVRCHADPECTRIFPDQLPARVTAHLLDGRTEQVACLTNRGGPGRPLTDGELDLKFSLNAESRYDAATTALISHEIRRLVEATDVRPTMHLLRTHHSGGIS</sequence>
<dbReference type="InterPro" id="IPR042188">
    <property type="entry name" value="MmgE/PrpD_sf_2"/>
</dbReference>
<evidence type="ECO:0000313" key="5">
    <source>
        <dbReference type="Proteomes" id="UP000298860"/>
    </source>
</evidence>
<dbReference type="InterPro" id="IPR045337">
    <property type="entry name" value="MmgE_PrpD_C"/>
</dbReference>
<dbReference type="InterPro" id="IPR045336">
    <property type="entry name" value="MmgE_PrpD_N"/>
</dbReference>
<protein>
    <submittedName>
        <fullName evidence="4">MmgE/Prp family protein</fullName>
    </submittedName>
</protein>
<feature type="domain" description="MmgE/PrpD N-terminal" evidence="2">
    <location>
        <begin position="10"/>
        <end position="253"/>
    </location>
</feature>